<name>A0A4D6GW48_HALS9</name>
<dbReference type="GO" id="GO:0046677">
    <property type="term" value="P:response to antibiotic"/>
    <property type="evidence" value="ECO:0007669"/>
    <property type="project" value="UniProtKB-KW"/>
</dbReference>
<organism evidence="4 6">
    <name type="scientific">Halobacterium salinarum (strain ATCC 33171 / DSM 3754 / JCM 8978 / NBRC 102687 / NCIMB 764 / 91-R6)</name>
    <dbReference type="NCBI Taxonomy" id="2597657"/>
    <lineage>
        <taxon>Archaea</taxon>
        <taxon>Methanobacteriati</taxon>
        <taxon>Methanobacteriota</taxon>
        <taxon>Stenosarchaea group</taxon>
        <taxon>Halobacteria</taxon>
        <taxon>Halobacteriales</taxon>
        <taxon>Halobacteriaceae</taxon>
        <taxon>Halobacterium</taxon>
    </lineage>
</organism>
<accession>A0A4D6GW48</accession>
<feature type="compositionally biased region" description="Basic and acidic residues" evidence="2">
    <location>
        <begin position="214"/>
        <end position="224"/>
    </location>
</feature>
<dbReference type="PANTHER" id="PTHR31438:SF1">
    <property type="entry name" value="LYSINE N-ACYLTRANSFERASE C17G9.06C-RELATED"/>
    <property type="match status" value="1"/>
</dbReference>
<dbReference type="RefSeq" id="WP_010904088.1">
    <property type="nucleotide sequence ID" value="NZ_VRYN01000008.1"/>
</dbReference>
<dbReference type="EMBL" id="VRYN01000008">
    <property type="protein sequence ID" value="TYO75018.1"/>
    <property type="molecule type" value="Genomic_DNA"/>
</dbReference>
<dbReference type="GeneID" id="68695179"/>
<proteinExistence type="predicted"/>
<dbReference type="PROSITE" id="PS51186">
    <property type="entry name" value="GNAT"/>
    <property type="match status" value="1"/>
</dbReference>
<sequence length="236" mass="25838">MTAPLPRITSDYAYRRPDPQIDRTVAFRRVALDRDLGRLHAWLTSDHVTPYWSLGAPLPAFHQAIGDHLEDDHVTAYVGCIDGVPMSYVERYWVAADPLADHYDADDNDQGIHILIGPPEYLGQGCGTALLRAMTALAFRHAATDRVVAEPDATNDAAIAAFERAGFEPRETFRFPHEDKDATRVVCDRERFVGAFSPGAIAANGPPADGPAVNHDDATHRCPSGEHGNSTLEADR</sequence>
<evidence type="ECO:0000256" key="1">
    <source>
        <dbReference type="ARBA" id="ARBA00023251"/>
    </source>
</evidence>
<feature type="region of interest" description="Disordered" evidence="2">
    <location>
        <begin position="198"/>
        <end position="236"/>
    </location>
</feature>
<feature type="compositionally biased region" description="Polar residues" evidence="2">
    <location>
        <begin position="227"/>
        <end position="236"/>
    </location>
</feature>
<dbReference type="InterPro" id="IPR019432">
    <property type="entry name" value="Acyltransferase_MbtK/IucB-like"/>
</dbReference>
<geneLocation type="plasmid" evidence="4">
    <name>pHSAL1</name>
</geneLocation>
<evidence type="ECO:0000313" key="5">
    <source>
        <dbReference type="EMBL" id="TYO75018.1"/>
    </source>
</evidence>
<dbReference type="SMART" id="SM01006">
    <property type="entry name" value="AlcB"/>
    <property type="match status" value="1"/>
</dbReference>
<dbReference type="AlphaFoldDB" id="A0A4D6GW48"/>
<dbReference type="EMBL" id="CP038632">
    <property type="protein sequence ID" value="QCC46003.1"/>
    <property type="molecule type" value="Genomic_DNA"/>
</dbReference>
<geneLocation type="plasmid" evidence="6">
    <name>phsal1</name>
</geneLocation>
<protein>
    <submittedName>
        <fullName evidence="5">Protein N-acetyltransferase, RimJ/RimL family</fullName>
    </submittedName>
    <submittedName>
        <fullName evidence="4">Putative N4-hydroxy-1-aminopropane O-acetyltransferase</fullName>
        <ecNumber evidence="4">2.3.1.-</ecNumber>
    </submittedName>
</protein>
<gene>
    <name evidence="4" type="primary">iucB</name>
    <name evidence="5" type="ORF">APQ99_02148</name>
    <name evidence="4" type="ORF">HBSAL_12110</name>
</gene>
<dbReference type="Proteomes" id="UP000296216">
    <property type="component" value="Plasmid pHSAL1"/>
</dbReference>
<evidence type="ECO:0000313" key="4">
    <source>
        <dbReference type="EMBL" id="QCC46003.1"/>
    </source>
</evidence>
<keyword evidence="4" id="KW-0012">Acyltransferase</keyword>
<evidence type="ECO:0000259" key="3">
    <source>
        <dbReference type="PROSITE" id="PS51186"/>
    </source>
</evidence>
<evidence type="ECO:0000256" key="2">
    <source>
        <dbReference type="SAM" id="MobiDB-lite"/>
    </source>
</evidence>
<dbReference type="SUPFAM" id="SSF55729">
    <property type="entry name" value="Acyl-CoA N-acyltransferases (Nat)"/>
    <property type="match status" value="1"/>
</dbReference>
<evidence type="ECO:0000313" key="7">
    <source>
        <dbReference type="Proteomes" id="UP000323075"/>
    </source>
</evidence>
<keyword evidence="4" id="KW-0808">Transferase</keyword>
<dbReference type="PANTHER" id="PTHR31438">
    <property type="entry name" value="LYSINE N-ACYLTRANSFERASE C17G9.06C-RELATED"/>
    <property type="match status" value="1"/>
</dbReference>
<dbReference type="EC" id="2.3.1.-" evidence="4"/>
<reference evidence="4" key="3">
    <citation type="journal article" name="MicrobiologyOpen">
        <title>Whole-genome comparison between the type strain of Halobacterium salinarum (DSM 3754(T)) and the laboratory strains R1 and NRC-1.</title>
        <authorList>
            <person name="Pfeiffer F."/>
            <person name="Losensky G."/>
            <person name="Marchfelder A."/>
            <person name="Habermann B."/>
            <person name="Dyall-Smith M."/>
        </authorList>
    </citation>
    <scope>NUCLEOTIDE SEQUENCE</scope>
    <source>
        <strain evidence="4">91-R6</strain>
    </source>
</reference>
<feature type="domain" description="N-acetyltransferase" evidence="3">
    <location>
        <begin position="25"/>
        <end position="190"/>
    </location>
</feature>
<dbReference type="Pfam" id="PF13523">
    <property type="entry name" value="Acetyltransf_8"/>
    <property type="match status" value="1"/>
</dbReference>
<keyword evidence="4" id="KW-0614">Plasmid</keyword>
<reference evidence="4 6" key="1">
    <citation type="journal article" date="2019" name="Microbiol. Resour. Announc.">
        <title>The Genome Sequence of the Halobacterium salinarum Type Strain Is Closely Related to That of Laboratory Strains NRC-1 and R1.</title>
        <authorList>
            <person name="Pfeiffer F."/>
            <person name="Marchfelder A."/>
            <person name="Habermann B."/>
            <person name="Dyall-Smith M.L."/>
        </authorList>
    </citation>
    <scope>NUCLEOTIDE SEQUENCE [LARGE SCALE GENOMIC DNA]</scope>
    <source>
        <strain evidence="4">91-R6</strain>
        <strain evidence="6">ATCC 33171 / DSM 3754 / JCM 8978 / NBRC 102687 / NCIMB 764 / 91-R6</strain>
        <plasmid evidence="6">phsal1</plasmid>
    </source>
</reference>
<dbReference type="GO" id="GO:0019290">
    <property type="term" value="P:siderophore biosynthetic process"/>
    <property type="evidence" value="ECO:0007669"/>
    <property type="project" value="InterPro"/>
</dbReference>
<dbReference type="InterPro" id="IPR000182">
    <property type="entry name" value="GNAT_dom"/>
</dbReference>
<reference evidence="5 7" key="2">
    <citation type="submission" date="2019-07" db="EMBL/GenBank/DDBJ databases">
        <title>Genomic Encyclopedia of Archaeal and Bacterial Type Strains, Phase II (KMG-II): from individual species to whole genera.</title>
        <authorList>
            <person name="Goeker M."/>
        </authorList>
    </citation>
    <scope>NUCLEOTIDE SEQUENCE [LARGE SCALE GENOMIC DNA]</scope>
    <source>
        <strain evidence="5 7">DSM 3754</strain>
    </source>
</reference>
<dbReference type="GO" id="GO:0016410">
    <property type="term" value="F:N-acyltransferase activity"/>
    <property type="evidence" value="ECO:0007669"/>
    <property type="project" value="TreeGrafter"/>
</dbReference>
<dbReference type="Gene3D" id="3.40.630.30">
    <property type="match status" value="1"/>
</dbReference>
<evidence type="ECO:0000313" key="6">
    <source>
        <dbReference type="Proteomes" id="UP000296216"/>
    </source>
</evidence>
<dbReference type="Proteomes" id="UP000323075">
    <property type="component" value="Unassembled WGS sequence"/>
</dbReference>
<keyword evidence="1" id="KW-0046">Antibiotic resistance</keyword>
<dbReference type="InterPro" id="IPR016181">
    <property type="entry name" value="Acyl_CoA_acyltransferase"/>
</dbReference>